<gene>
    <name evidence="6" type="primary">DAB2IP_2</name>
    <name evidence="6" type="ORF">SK128_009420</name>
</gene>
<evidence type="ECO:0000313" key="6">
    <source>
        <dbReference type="EMBL" id="KAK7074735.1"/>
    </source>
</evidence>
<dbReference type="SUPFAM" id="SSF48350">
    <property type="entry name" value="GTPase activation domain, GAP"/>
    <property type="match status" value="1"/>
</dbReference>
<evidence type="ECO:0000259" key="5">
    <source>
        <dbReference type="PROSITE" id="PS50018"/>
    </source>
</evidence>
<feature type="domain" description="Ras-GAP" evidence="5">
    <location>
        <begin position="261"/>
        <end position="454"/>
    </location>
</feature>
<dbReference type="PROSITE" id="PS50018">
    <property type="entry name" value="RAS_GTPASE_ACTIV_2"/>
    <property type="match status" value="1"/>
</dbReference>
<feature type="region of interest" description="Disordered" evidence="3">
    <location>
        <begin position="606"/>
        <end position="640"/>
    </location>
</feature>
<feature type="compositionally biased region" description="Basic and acidic residues" evidence="3">
    <location>
        <begin position="93"/>
        <end position="104"/>
    </location>
</feature>
<keyword evidence="1" id="KW-0343">GTPase activation</keyword>
<dbReference type="InterPro" id="IPR000008">
    <property type="entry name" value="C2_dom"/>
</dbReference>
<reference evidence="6 7" key="1">
    <citation type="submission" date="2023-11" db="EMBL/GenBank/DDBJ databases">
        <title>Halocaridina rubra genome assembly.</title>
        <authorList>
            <person name="Smith C."/>
        </authorList>
    </citation>
    <scope>NUCLEOTIDE SEQUENCE [LARGE SCALE GENOMIC DNA]</scope>
    <source>
        <strain evidence="6">EP-1</strain>
        <tissue evidence="6">Whole</tissue>
    </source>
</reference>
<dbReference type="Gene3D" id="1.10.506.10">
    <property type="entry name" value="GTPase Activation - p120gap, domain 1"/>
    <property type="match status" value="2"/>
</dbReference>
<dbReference type="InterPro" id="IPR023152">
    <property type="entry name" value="RasGAP_CS"/>
</dbReference>
<feature type="compositionally biased region" description="Polar residues" evidence="3">
    <location>
        <begin position="607"/>
        <end position="617"/>
    </location>
</feature>
<feature type="compositionally biased region" description="Low complexity" evidence="3">
    <location>
        <begin position="13"/>
        <end position="26"/>
    </location>
</feature>
<dbReference type="CDD" id="cd05136">
    <property type="entry name" value="RasGAP_DAB2IP"/>
    <property type="match status" value="1"/>
</dbReference>
<dbReference type="InterPro" id="IPR035892">
    <property type="entry name" value="C2_domain_sf"/>
</dbReference>
<evidence type="ECO:0000256" key="2">
    <source>
        <dbReference type="ARBA" id="ARBA00022553"/>
    </source>
</evidence>
<feature type="domain" description="C2" evidence="4">
    <location>
        <begin position="93"/>
        <end position="204"/>
    </location>
</feature>
<dbReference type="InterPro" id="IPR039360">
    <property type="entry name" value="Ras_GTPase"/>
</dbReference>
<dbReference type="Proteomes" id="UP001381693">
    <property type="component" value="Unassembled WGS sequence"/>
</dbReference>
<feature type="compositionally biased region" description="Low complexity" evidence="3">
    <location>
        <begin position="898"/>
        <end position="915"/>
    </location>
</feature>
<dbReference type="PANTHER" id="PTHR10194:SF60">
    <property type="entry name" value="RAS GTPASE-ACTIVATING PROTEIN RASKOL"/>
    <property type="match status" value="1"/>
</dbReference>
<feature type="region of interest" description="Disordered" evidence="3">
    <location>
        <begin position="1117"/>
        <end position="1150"/>
    </location>
</feature>
<keyword evidence="7" id="KW-1185">Reference proteome</keyword>
<keyword evidence="2" id="KW-0597">Phosphoprotein</keyword>
<feature type="non-terminal residue" evidence="6">
    <location>
        <position position="1"/>
    </location>
</feature>
<sequence length="1150" mass="128149">GLGGAHLKHDRSSAPSSPQLAASRSADSTPSKFNFLSRLNKKTKSGTKPEKKTSRNEDGTPEISDGSLRSARSHESLQPIAYDPVHHPSPLQDRARSQVNRDDTRRTENTLMIWIMEAKGIPCKKRYFCTLKLNDEPYRRTFSKQMTNMCFWGEYFELDSLPQVSTICIDLMREADKKPKRIGSVEINITLSSPGRAALIENWYLVKVEKQERDIPSIRIKHKFQSLDILPLSKYSALRTYLKDNSTSLCQLLEPAVSVKAKEDIATTLIHIMQAEQRAVDFLVRLILLDTQKKAESEHLLFRGNSVATKAIEAYMKLVGEQYLQETLSEPIQSLIDSTEDLEVDGLRITNLQSLHQQREALKLRVSLVWEKIIQSSTNFPVELRKVFHTLREHLSELGKSEMTDNLISACVFLRFLCPAILSPSLFNIIQEYPDGRTVRNLTLVTKTLQTLANFTHFQGKENFMEFLNDFISKEQDRCRTFLRTISSSPGDDENDLEFAGDIDLGKHLALLHLHLIEALAKINTQGYKSEASKVFALVDDISTLLGEDYKGALPGTHLATHTPISTPPLVANPSVMGTPTHLNNNYVRNYGDGPVGVANVTYGEPAQTSNKSQSLPRSAAPVYHQQESASPGINSPFREKTAANDLSTSDDYVLITAFDHHTQPQNYMYPSMESNNNNATVTDVRLSNGNSYYMAEFVSADSPPVCSAGSPGTHYTTAVQSSLRTYHHNPNYLRRHPRAVTTTARSHSMSGVLSPMERRGPYQDEISEFYNFMDSCSNKIDAVCMDHENNIQGSQTSISQLSNVASSGYQSFAYSQSSSPVDSLLQTDNASLLSRDNGNPAQPILRQVLHGSPLASPLHQSAVGKHRAVAVHPAYLGHAGHVSLHGTPRHIPRVPQSKGSPNSSLSSSQSVEDLSSLRRGRTRQRRSASSSSDSSPESRPAMHAHSRRSSIHPPRTNPHCSPRLIASSALRQELRSRSRCDRSVSGRRGKSLRSCDREDFTRGTSHCYEDSEDDIAGVNHVSGGVGGGSWRTDVRWLSQDDYPLKPSVAPQQILEQQEGQMRAIVERLKSMEQEFRYEQEIMWKEMQEKDARINAQAKKIAALDCANTELIRTIASLNRPEDTKPELPDDPSVDSCNASDTSDYKSSSC</sequence>
<proteinExistence type="predicted"/>
<comment type="caution">
    <text evidence="6">The sequence shown here is derived from an EMBL/GenBank/DDBJ whole genome shotgun (WGS) entry which is preliminary data.</text>
</comment>
<evidence type="ECO:0000256" key="3">
    <source>
        <dbReference type="SAM" id="MobiDB-lite"/>
    </source>
</evidence>
<dbReference type="InterPro" id="IPR021887">
    <property type="entry name" value="DAB2P_C"/>
</dbReference>
<organism evidence="6 7">
    <name type="scientific">Halocaridina rubra</name>
    <name type="common">Hawaiian red shrimp</name>
    <dbReference type="NCBI Taxonomy" id="373956"/>
    <lineage>
        <taxon>Eukaryota</taxon>
        <taxon>Metazoa</taxon>
        <taxon>Ecdysozoa</taxon>
        <taxon>Arthropoda</taxon>
        <taxon>Crustacea</taxon>
        <taxon>Multicrustacea</taxon>
        <taxon>Malacostraca</taxon>
        <taxon>Eumalacostraca</taxon>
        <taxon>Eucarida</taxon>
        <taxon>Decapoda</taxon>
        <taxon>Pleocyemata</taxon>
        <taxon>Caridea</taxon>
        <taxon>Atyoidea</taxon>
        <taxon>Atyidae</taxon>
        <taxon>Halocaridina</taxon>
    </lineage>
</organism>
<dbReference type="EMBL" id="JAXCGZ010011470">
    <property type="protein sequence ID" value="KAK7074735.1"/>
    <property type="molecule type" value="Genomic_DNA"/>
</dbReference>
<dbReference type="Pfam" id="PF00616">
    <property type="entry name" value="RasGAP"/>
    <property type="match status" value="2"/>
</dbReference>
<feature type="compositionally biased region" description="Basic and acidic residues" evidence="3">
    <location>
        <begin position="47"/>
        <end position="58"/>
    </location>
</feature>
<evidence type="ECO:0000256" key="1">
    <source>
        <dbReference type="ARBA" id="ARBA00022468"/>
    </source>
</evidence>
<dbReference type="AlphaFoldDB" id="A0AAN8X9N7"/>
<feature type="compositionally biased region" description="Polar residues" evidence="3">
    <location>
        <begin position="1135"/>
        <end position="1150"/>
    </location>
</feature>
<dbReference type="PROSITE" id="PS00509">
    <property type="entry name" value="RAS_GTPASE_ACTIV_1"/>
    <property type="match status" value="1"/>
</dbReference>
<dbReference type="GO" id="GO:0005096">
    <property type="term" value="F:GTPase activator activity"/>
    <property type="evidence" value="ECO:0007669"/>
    <property type="project" value="UniProtKB-KW"/>
</dbReference>
<evidence type="ECO:0000313" key="7">
    <source>
        <dbReference type="Proteomes" id="UP001381693"/>
    </source>
</evidence>
<dbReference type="InterPro" id="IPR001936">
    <property type="entry name" value="RasGAP_dom"/>
</dbReference>
<feature type="region of interest" description="Disordered" evidence="3">
    <location>
        <begin position="881"/>
        <end position="963"/>
    </location>
</feature>
<dbReference type="PANTHER" id="PTHR10194">
    <property type="entry name" value="RAS GTPASE-ACTIVATING PROTEINS"/>
    <property type="match status" value="1"/>
</dbReference>
<dbReference type="Pfam" id="PF12004">
    <property type="entry name" value="DAB2P_C"/>
    <property type="match status" value="1"/>
</dbReference>
<dbReference type="PROSITE" id="PS50004">
    <property type="entry name" value="C2"/>
    <property type="match status" value="1"/>
</dbReference>
<feature type="compositionally biased region" description="Low complexity" evidence="3">
    <location>
        <begin position="928"/>
        <end position="940"/>
    </location>
</feature>
<dbReference type="InterPro" id="IPR008936">
    <property type="entry name" value="Rho_GTPase_activation_prot"/>
</dbReference>
<dbReference type="SMART" id="SM00323">
    <property type="entry name" value="RasGAP"/>
    <property type="match status" value="1"/>
</dbReference>
<name>A0AAN8X9N7_HALRR</name>
<protein>
    <submittedName>
        <fullName evidence="6">Disabled 2-interacting protein</fullName>
    </submittedName>
</protein>
<accession>A0AAN8X9N7</accession>
<dbReference type="SUPFAM" id="SSF49562">
    <property type="entry name" value="C2 domain (Calcium/lipid-binding domain, CaLB)"/>
    <property type="match status" value="1"/>
</dbReference>
<dbReference type="Gene3D" id="2.60.40.150">
    <property type="entry name" value="C2 domain"/>
    <property type="match status" value="1"/>
</dbReference>
<evidence type="ECO:0000259" key="4">
    <source>
        <dbReference type="PROSITE" id="PS50004"/>
    </source>
</evidence>
<feature type="region of interest" description="Disordered" evidence="3">
    <location>
        <begin position="1"/>
        <end position="104"/>
    </location>
</feature>